<dbReference type="Gramene" id="Psat05G0021700-T1">
    <property type="protein sequence ID" value="KAI5402510.1"/>
    <property type="gene ID" value="KIW84_050217"/>
</dbReference>
<name>A0A9D4WIJ9_PEA</name>
<dbReference type="PANTHER" id="PTHR42886">
    <property type="entry name" value="RE40534P-RELATED"/>
    <property type="match status" value="1"/>
</dbReference>
<reference evidence="1 2" key="1">
    <citation type="journal article" date="2022" name="Nat. Genet.">
        <title>Improved pea reference genome and pan-genome highlight genomic features and evolutionary characteristics.</title>
        <authorList>
            <person name="Yang T."/>
            <person name="Liu R."/>
            <person name="Luo Y."/>
            <person name="Hu S."/>
            <person name="Wang D."/>
            <person name="Wang C."/>
            <person name="Pandey M.K."/>
            <person name="Ge S."/>
            <person name="Xu Q."/>
            <person name="Li N."/>
            <person name="Li G."/>
            <person name="Huang Y."/>
            <person name="Saxena R.K."/>
            <person name="Ji Y."/>
            <person name="Li M."/>
            <person name="Yan X."/>
            <person name="He Y."/>
            <person name="Liu Y."/>
            <person name="Wang X."/>
            <person name="Xiang C."/>
            <person name="Varshney R.K."/>
            <person name="Ding H."/>
            <person name="Gao S."/>
            <person name="Zong X."/>
        </authorList>
    </citation>
    <scope>NUCLEOTIDE SEQUENCE [LARGE SCALE GENOMIC DNA]</scope>
    <source>
        <strain evidence="1 2">cv. Zhongwan 6</strain>
    </source>
</reference>
<evidence type="ECO:0000313" key="1">
    <source>
        <dbReference type="EMBL" id="KAI5402510.1"/>
    </source>
</evidence>
<gene>
    <name evidence="1" type="ORF">KIW84_050217</name>
</gene>
<protein>
    <submittedName>
        <fullName evidence="1">Uncharacterized protein</fullName>
    </submittedName>
</protein>
<dbReference type="Gene3D" id="3.40.50.1820">
    <property type="entry name" value="alpha/beta hydrolase"/>
    <property type="match status" value="1"/>
</dbReference>
<sequence>MALSAKILGFEQKRVVIPNKHGEKLVGILHDSETKQIVIFDGSFQYGYYWREADDLHVVTQHFHGLNCRVTAIVGHGKGAGVMLLYALKYNDVKTVVNISGRYHLKAGIEERLGKNYMERIKEDGFIDVKKPGSPNYRVTVESLLDRLDTNMHEACLRIDIKCRVLTVHGSSYTVISVEDAFQFAQILPNHTLHIVEGADHPYTNHQN</sequence>
<keyword evidence="2" id="KW-1185">Reference proteome</keyword>
<dbReference type="AlphaFoldDB" id="A0A9D4WIJ9"/>
<dbReference type="Proteomes" id="UP001058974">
    <property type="component" value="Chromosome 5"/>
</dbReference>
<dbReference type="EMBL" id="JAMSHJ010000005">
    <property type="protein sequence ID" value="KAI5402510.1"/>
    <property type="molecule type" value="Genomic_DNA"/>
</dbReference>
<dbReference type="InterPro" id="IPR029058">
    <property type="entry name" value="AB_hydrolase_fold"/>
</dbReference>
<proteinExistence type="predicted"/>
<organism evidence="1 2">
    <name type="scientific">Pisum sativum</name>
    <name type="common">Garden pea</name>
    <name type="synonym">Lathyrus oleraceus</name>
    <dbReference type="NCBI Taxonomy" id="3888"/>
    <lineage>
        <taxon>Eukaryota</taxon>
        <taxon>Viridiplantae</taxon>
        <taxon>Streptophyta</taxon>
        <taxon>Embryophyta</taxon>
        <taxon>Tracheophyta</taxon>
        <taxon>Spermatophyta</taxon>
        <taxon>Magnoliopsida</taxon>
        <taxon>eudicotyledons</taxon>
        <taxon>Gunneridae</taxon>
        <taxon>Pentapetalae</taxon>
        <taxon>rosids</taxon>
        <taxon>fabids</taxon>
        <taxon>Fabales</taxon>
        <taxon>Fabaceae</taxon>
        <taxon>Papilionoideae</taxon>
        <taxon>50 kb inversion clade</taxon>
        <taxon>NPAAA clade</taxon>
        <taxon>Hologalegina</taxon>
        <taxon>IRL clade</taxon>
        <taxon>Fabeae</taxon>
        <taxon>Lathyrus</taxon>
    </lineage>
</organism>
<dbReference type="PANTHER" id="PTHR42886:SF53">
    <property type="entry name" value="ALPHA_BETA-HYDROLASES SUPERFAMILY PROTEIN"/>
    <property type="match status" value="1"/>
</dbReference>
<comment type="caution">
    <text evidence="1">The sequence shown here is derived from an EMBL/GenBank/DDBJ whole genome shotgun (WGS) entry which is preliminary data.</text>
</comment>
<dbReference type="SUPFAM" id="SSF53474">
    <property type="entry name" value="alpha/beta-Hydrolases"/>
    <property type="match status" value="1"/>
</dbReference>
<dbReference type="GO" id="GO:0005829">
    <property type="term" value="C:cytosol"/>
    <property type="evidence" value="ECO:0007669"/>
    <property type="project" value="TreeGrafter"/>
</dbReference>
<accession>A0A9D4WIJ9</accession>
<evidence type="ECO:0000313" key="2">
    <source>
        <dbReference type="Proteomes" id="UP001058974"/>
    </source>
</evidence>